<accession>A0A6J6UN67</accession>
<feature type="compositionally biased region" description="Basic and acidic residues" evidence="1">
    <location>
        <begin position="61"/>
        <end position="72"/>
    </location>
</feature>
<name>A0A6J6UN67_9ZZZZ</name>
<feature type="compositionally biased region" description="Basic and acidic residues" evidence="1">
    <location>
        <begin position="82"/>
        <end position="91"/>
    </location>
</feature>
<dbReference type="AlphaFoldDB" id="A0A6J6UN67"/>
<protein>
    <submittedName>
        <fullName evidence="2">Unannotated protein</fullName>
    </submittedName>
</protein>
<sequence>MLIGVVVVDGVRDEDDRAVRVIEHSKIGCEEKDGLGDARDVRVGVGHPLPVADSVVGHVADHAAGERRESGDRIGMQRRHGVAHDVKDRASHRQVPWSATQPGGNAATIGDHRSAANADE</sequence>
<dbReference type="EMBL" id="CAEZYZ010000247">
    <property type="protein sequence ID" value="CAB4760664.1"/>
    <property type="molecule type" value="Genomic_DNA"/>
</dbReference>
<evidence type="ECO:0000256" key="1">
    <source>
        <dbReference type="SAM" id="MobiDB-lite"/>
    </source>
</evidence>
<feature type="region of interest" description="Disordered" evidence="1">
    <location>
        <begin position="61"/>
        <end position="120"/>
    </location>
</feature>
<reference evidence="2" key="1">
    <citation type="submission" date="2020-05" db="EMBL/GenBank/DDBJ databases">
        <authorList>
            <person name="Chiriac C."/>
            <person name="Salcher M."/>
            <person name="Ghai R."/>
            <person name="Kavagutti S V."/>
        </authorList>
    </citation>
    <scope>NUCLEOTIDE SEQUENCE</scope>
</reference>
<organism evidence="2">
    <name type="scientific">freshwater metagenome</name>
    <dbReference type="NCBI Taxonomy" id="449393"/>
    <lineage>
        <taxon>unclassified sequences</taxon>
        <taxon>metagenomes</taxon>
        <taxon>ecological metagenomes</taxon>
    </lineage>
</organism>
<evidence type="ECO:0000313" key="2">
    <source>
        <dbReference type="EMBL" id="CAB4760664.1"/>
    </source>
</evidence>
<proteinExistence type="predicted"/>
<gene>
    <name evidence="2" type="ORF">UFOPK2810_01330</name>
</gene>